<name>A0ACB5SE22_9PEZI</name>
<dbReference type="EMBL" id="BSXG01000302">
    <property type="protein sequence ID" value="GME36761.1"/>
    <property type="molecule type" value="Genomic_DNA"/>
</dbReference>
<keyword evidence="2" id="KW-1185">Reference proteome</keyword>
<comment type="caution">
    <text evidence="1">The sequence shown here is derived from an EMBL/GenBank/DDBJ whole genome shotgun (WGS) entry which is preliminary data.</text>
</comment>
<evidence type="ECO:0000313" key="1">
    <source>
        <dbReference type="EMBL" id="GME36761.1"/>
    </source>
</evidence>
<protein>
    <submittedName>
        <fullName evidence="1">Uncharacterized protein</fullName>
    </submittedName>
</protein>
<evidence type="ECO:0000313" key="2">
    <source>
        <dbReference type="Proteomes" id="UP001165186"/>
    </source>
</evidence>
<reference evidence="1" key="1">
    <citation type="submission" date="2024-09" db="EMBL/GenBank/DDBJ databases">
        <title>Draft Genome Sequences of Neofusicoccum parvum.</title>
        <authorList>
            <person name="Ashida A."/>
            <person name="Camagna M."/>
            <person name="Tanaka A."/>
            <person name="Takemoto D."/>
        </authorList>
    </citation>
    <scope>NUCLEOTIDE SEQUENCE</scope>
    <source>
        <strain evidence="1">PPO83</strain>
    </source>
</reference>
<gene>
    <name evidence="1" type="primary">g4330</name>
    <name evidence="1" type="ORF">NpPPO83_00004330</name>
</gene>
<dbReference type="Proteomes" id="UP001165186">
    <property type="component" value="Unassembled WGS sequence"/>
</dbReference>
<proteinExistence type="predicted"/>
<accession>A0ACB5SE22</accession>
<organism evidence="1 2">
    <name type="scientific">Neofusicoccum parvum</name>
    <dbReference type="NCBI Taxonomy" id="310453"/>
    <lineage>
        <taxon>Eukaryota</taxon>
        <taxon>Fungi</taxon>
        <taxon>Dikarya</taxon>
        <taxon>Ascomycota</taxon>
        <taxon>Pezizomycotina</taxon>
        <taxon>Dothideomycetes</taxon>
        <taxon>Dothideomycetes incertae sedis</taxon>
        <taxon>Botryosphaeriales</taxon>
        <taxon>Botryosphaeriaceae</taxon>
        <taxon>Neofusicoccum</taxon>
    </lineage>
</organism>
<sequence>MPEIELFPVCCTAEVPASTVNKLLDDAHAGSERLAPGSPRVLAVATSAAEAQAPTTATLPPVQQSAPPFPNQTAEHVAQHVGSAAYFVLLDERSVTDDTAVLAARRPGGAVDTVRVAFGAVQHLLASLDMATIGFAEIQSIAEANGGVYGGGGAPRQGGPAPRKRLGG</sequence>